<keyword evidence="1" id="KW-0812">Transmembrane</keyword>
<dbReference type="Proteomes" id="UP000736672">
    <property type="component" value="Unassembled WGS sequence"/>
</dbReference>
<accession>A0A9P9L3M4</accession>
<sequence>MQNLVQEQRLLSQPGTVQYTCYPGLALRRTHHSTKRQCTSLHAGGAEGDCVADAAQRELAGQWVETLQRVEMSKGGQGPGVDANAVSRPGREEKVGVPELLAHDLLLAPVRFKTRIPDHTLDRRVSCFVWFDLIYFFLHFFSLGSSLPGYP</sequence>
<proteinExistence type="predicted"/>
<evidence type="ECO:0000256" key="1">
    <source>
        <dbReference type="SAM" id="Phobius"/>
    </source>
</evidence>
<comment type="caution">
    <text evidence="2">The sequence shown here is derived from an EMBL/GenBank/DDBJ whole genome shotgun (WGS) entry which is preliminary data.</text>
</comment>
<keyword evidence="1" id="KW-0472">Membrane</keyword>
<dbReference type="AlphaFoldDB" id="A0A9P9L3M4"/>
<evidence type="ECO:0000313" key="2">
    <source>
        <dbReference type="EMBL" id="KAH7274110.1"/>
    </source>
</evidence>
<gene>
    <name evidence="2" type="ORF">B0J15DRAFT_459172</name>
</gene>
<protein>
    <submittedName>
        <fullName evidence="2">Uncharacterized protein</fullName>
    </submittedName>
</protein>
<evidence type="ECO:0000313" key="3">
    <source>
        <dbReference type="Proteomes" id="UP000736672"/>
    </source>
</evidence>
<dbReference type="EMBL" id="JAGTJS010000002">
    <property type="protein sequence ID" value="KAH7274110.1"/>
    <property type="molecule type" value="Genomic_DNA"/>
</dbReference>
<feature type="transmembrane region" description="Helical" evidence="1">
    <location>
        <begin position="125"/>
        <end position="143"/>
    </location>
</feature>
<keyword evidence="1" id="KW-1133">Transmembrane helix</keyword>
<reference evidence="2" key="1">
    <citation type="journal article" date="2021" name="Nat. Commun.">
        <title>Genetic determinants of endophytism in the Arabidopsis root mycobiome.</title>
        <authorList>
            <person name="Mesny F."/>
            <person name="Miyauchi S."/>
            <person name="Thiergart T."/>
            <person name="Pickel B."/>
            <person name="Atanasova L."/>
            <person name="Karlsson M."/>
            <person name="Huettel B."/>
            <person name="Barry K.W."/>
            <person name="Haridas S."/>
            <person name="Chen C."/>
            <person name="Bauer D."/>
            <person name="Andreopoulos W."/>
            <person name="Pangilinan J."/>
            <person name="LaButti K."/>
            <person name="Riley R."/>
            <person name="Lipzen A."/>
            <person name="Clum A."/>
            <person name="Drula E."/>
            <person name="Henrissat B."/>
            <person name="Kohler A."/>
            <person name="Grigoriev I.V."/>
            <person name="Martin F.M."/>
            <person name="Hacquard S."/>
        </authorList>
    </citation>
    <scope>NUCLEOTIDE SEQUENCE</scope>
    <source>
        <strain evidence="2">FSSC 5 MPI-SDFR-AT-0091</strain>
    </source>
</reference>
<organism evidence="2 3">
    <name type="scientific">Fusarium solani</name>
    <name type="common">Filamentous fungus</name>
    <dbReference type="NCBI Taxonomy" id="169388"/>
    <lineage>
        <taxon>Eukaryota</taxon>
        <taxon>Fungi</taxon>
        <taxon>Dikarya</taxon>
        <taxon>Ascomycota</taxon>
        <taxon>Pezizomycotina</taxon>
        <taxon>Sordariomycetes</taxon>
        <taxon>Hypocreomycetidae</taxon>
        <taxon>Hypocreales</taxon>
        <taxon>Nectriaceae</taxon>
        <taxon>Fusarium</taxon>
        <taxon>Fusarium solani species complex</taxon>
    </lineage>
</organism>
<name>A0A9P9L3M4_FUSSL</name>
<keyword evidence="3" id="KW-1185">Reference proteome</keyword>